<feature type="region of interest" description="Disordered" evidence="1">
    <location>
        <begin position="2918"/>
        <end position="2948"/>
    </location>
</feature>
<keyword evidence="2" id="KW-0812">Transmembrane</keyword>
<dbReference type="InterPro" id="IPR050697">
    <property type="entry name" value="Adenylyl/Guanylyl_Cyclase_3/4"/>
</dbReference>
<evidence type="ECO:0000256" key="2">
    <source>
        <dbReference type="SAM" id="Phobius"/>
    </source>
</evidence>
<protein>
    <submittedName>
        <fullName evidence="5">Cycloartenol synthase</fullName>
    </submittedName>
</protein>
<keyword evidence="3" id="KW-0732">Signal</keyword>
<feature type="region of interest" description="Disordered" evidence="1">
    <location>
        <begin position="1091"/>
        <end position="1120"/>
    </location>
</feature>
<dbReference type="InterPro" id="IPR032697">
    <property type="entry name" value="SQ_cyclase_N"/>
</dbReference>
<dbReference type="Gene3D" id="3.40.190.10">
    <property type="entry name" value="Periplasmic binding protein-like II"/>
    <property type="match status" value="2"/>
</dbReference>
<feature type="region of interest" description="Disordered" evidence="1">
    <location>
        <begin position="1976"/>
        <end position="1996"/>
    </location>
</feature>
<dbReference type="EMBL" id="PGGS01000343">
    <property type="protein sequence ID" value="PNH04997.1"/>
    <property type="molecule type" value="Genomic_DNA"/>
</dbReference>
<dbReference type="PANTHER" id="PTHR43081:SF1">
    <property type="entry name" value="ADENYLATE CYCLASE, TERMINAL-DIFFERENTIATION SPECIFIC"/>
    <property type="match status" value="1"/>
</dbReference>
<dbReference type="Gene3D" id="3.30.70.1230">
    <property type="entry name" value="Nucleotide cyclase"/>
    <property type="match status" value="5"/>
</dbReference>
<reference evidence="5 6" key="1">
    <citation type="journal article" date="2017" name="Mol. Biol. Evol.">
        <title>The 4-celled Tetrabaena socialis nuclear genome reveals the essential components for genetic control of cell number at the origin of multicellularity in the volvocine lineage.</title>
        <authorList>
            <person name="Featherston J."/>
            <person name="Arakaki Y."/>
            <person name="Hanschen E.R."/>
            <person name="Ferris P.J."/>
            <person name="Michod R.E."/>
            <person name="Olson B.J.S.C."/>
            <person name="Nozaki H."/>
            <person name="Durand P.M."/>
        </authorList>
    </citation>
    <scope>NUCLEOTIDE SEQUENCE [LARGE SCALE GENOMIC DNA]</scope>
    <source>
        <strain evidence="5 6">NIES-571</strain>
    </source>
</reference>
<dbReference type="OrthoDB" id="541069at2759"/>
<feature type="compositionally biased region" description="Pro residues" evidence="1">
    <location>
        <begin position="2750"/>
        <end position="2759"/>
    </location>
</feature>
<dbReference type="SUPFAM" id="SSF55073">
    <property type="entry name" value="Nucleotide cyclase"/>
    <property type="match status" value="4"/>
</dbReference>
<dbReference type="InterPro" id="IPR008930">
    <property type="entry name" value="Terpenoid_cyclase/PrenylTrfase"/>
</dbReference>
<dbReference type="InterPro" id="IPR029787">
    <property type="entry name" value="Nucleotide_cyclase"/>
</dbReference>
<feature type="compositionally biased region" description="Low complexity" evidence="1">
    <location>
        <begin position="390"/>
        <end position="403"/>
    </location>
</feature>
<evidence type="ECO:0000259" key="4">
    <source>
        <dbReference type="PROSITE" id="PS50125"/>
    </source>
</evidence>
<organism evidence="5 6">
    <name type="scientific">Tetrabaena socialis</name>
    <dbReference type="NCBI Taxonomy" id="47790"/>
    <lineage>
        <taxon>Eukaryota</taxon>
        <taxon>Viridiplantae</taxon>
        <taxon>Chlorophyta</taxon>
        <taxon>core chlorophytes</taxon>
        <taxon>Chlorophyceae</taxon>
        <taxon>CS clade</taxon>
        <taxon>Chlamydomonadales</taxon>
        <taxon>Tetrabaenaceae</taxon>
        <taxon>Tetrabaena</taxon>
    </lineage>
</organism>
<evidence type="ECO:0000313" key="5">
    <source>
        <dbReference type="EMBL" id="PNH04997.1"/>
    </source>
</evidence>
<keyword evidence="6" id="KW-1185">Reference proteome</keyword>
<feature type="region of interest" description="Disordered" evidence="1">
    <location>
        <begin position="1001"/>
        <end position="1059"/>
    </location>
</feature>
<accession>A0A2J7ZXJ8</accession>
<feature type="domain" description="Guanylate cyclase" evidence="4">
    <location>
        <begin position="2556"/>
        <end position="2610"/>
    </location>
</feature>
<feature type="region of interest" description="Disordered" evidence="1">
    <location>
        <begin position="2710"/>
        <end position="2781"/>
    </location>
</feature>
<evidence type="ECO:0000256" key="1">
    <source>
        <dbReference type="SAM" id="MobiDB-lite"/>
    </source>
</evidence>
<keyword evidence="2" id="KW-0472">Membrane</keyword>
<dbReference type="InterPro" id="IPR001054">
    <property type="entry name" value="A/G_cyclase"/>
</dbReference>
<feature type="region of interest" description="Disordered" evidence="1">
    <location>
        <begin position="387"/>
        <end position="406"/>
    </location>
</feature>
<evidence type="ECO:0000313" key="6">
    <source>
        <dbReference type="Proteomes" id="UP000236333"/>
    </source>
</evidence>
<feature type="transmembrane region" description="Helical" evidence="2">
    <location>
        <begin position="2507"/>
        <end position="2529"/>
    </location>
</feature>
<comment type="caution">
    <text evidence="5">The sequence shown here is derived from an EMBL/GenBank/DDBJ whole genome shotgun (WGS) entry which is preliminary data.</text>
</comment>
<dbReference type="GO" id="GO:0009190">
    <property type="term" value="P:cyclic nucleotide biosynthetic process"/>
    <property type="evidence" value="ECO:0007669"/>
    <property type="project" value="InterPro"/>
</dbReference>
<feature type="compositionally biased region" description="Polar residues" evidence="1">
    <location>
        <begin position="1986"/>
        <end position="1995"/>
    </location>
</feature>
<dbReference type="PANTHER" id="PTHR43081">
    <property type="entry name" value="ADENYLATE CYCLASE, TERMINAL-DIFFERENTIATION SPECIFIC-RELATED"/>
    <property type="match status" value="1"/>
</dbReference>
<dbReference type="PROSITE" id="PS50125">
    <property type="entry name" value="GUANYLATE_CYCLASE_2"/>
    <property type="match status" value="1"/>
</dbReference>
<feature type="compositionally biased region" description="Gly residues" evidence="1">
    <location>
        <begin position="2924"/>
        <end position="2933"/>
    </location>
</feature>
<dbReference type="Proteomes" id="UP000236333">
    <property type="component" value="Unassembled WGS sequence"/>
</dbReference>
<feature type="compositionally biased region" description="Polar residues" evidence="1">
    <location>
        <begin position="2710"/>
        <end position="2719"/>
    </location>
</feature>
<feature type="chain" id="PRO_5014385451" evidence="3">
    <location>
        <begin position="24"/>
        <end position="3066"/>
    </location>
</feature>
<dbReference type="GO" id="GO:0035556">
    <property type="term" value="P:intracellular signal transduction"/>
    <property type="evidence" value="ECO:0007669"/>
    <property type="project" value="InterPro"/>
</dbReference>
<feature type="compositionally biased region" description="Basic and acidic residues" evidence="1">
    <location>
        <begin position="1047"/>
        <end position="1059"/>
    </location>
</feature>
<keyword evidence="2" id="KW-1133">Transmembrane helix</keyword>
<feature type="signal peptide" evidence="3">
    <location>
        <begin position="1"/>
        <end position="23"/>
    </location>
</feature>
<dbReference type="SUPFAM" id="SSF48239">
    <property type="entry name" value="Terpenoid cyclases/Protein prenyltransferases"/>
    <property type="match status" value="1"/>
</dbReference>
<feature type="compositionally biased region" description="Low complexity" evidence="1">
    <location>
        <begin position="1019"/>
        <end position="1040"/>
    </location>
</feature>
<dbReference type="Gene3D" id="1.50.10.20">
    <property type="match status" value="1"/>
</dbReference>
<evidence type="ECO:0000256" key="3">
    <source>
        <dbReference type="SAM" id="SignalP"/>
    </source>
</evidence>
<sequence>MDLRRSLMLLVVVLWGLPGRRSAAVTAESSCACAVLSILSGPGNDTAALWLDATTAREAVSAVFSKDPRCGGGYEVRRRAATAFLNADVKTLPRPQDVNGYEDLLHYTRSAVGPSEGGWTEYNVFTADASSVPLGLVRQGAGMDTTLPDSSCILSVSPTGPLHPRTFLLLFYRADALNALHAAGLWASSRPPDDWEGLLSLLQAHAGAVQRQQRRRLQQQGSDATASSEFGAAALPRYGLCLTTSPHCGRAGDVLAAMAASVVQPGGAWQGYAYDLAAAPPAAVPLINSTGWRYAAGLLQSLLAYNAPANATPAIRTPSSRGLPADCYAVSPLFTSGDCMLTMEWDAVVPILAAAPALQEAGVLGVAPLPGSLLVMDRSMSGDSVTDVIGSSGDSTTNGTSRSSGRHQVAGFVPCTLTLCAPSVKHDLLYGLYGTYDKRFSQSTNATSAPQLVDVGWPQRFDPSTNVLSAIARVEAAAVERLLAPGSTPTAATLPSAEQLLGRQPLVNRAPYSALFSVDTDIDYWSIAQDRSRTSIVAGLYSTCVLDVLGWRYTRQSATDTVRVALGMGRRKGAAGAADCDRLVRSPWWLALSPDTGAGEEQQAAQLPVLRQAEQAAVQALEQRGLPAGFAREYLSTVWHAIHAPNAAPDVQSPTQPNWHKWSLSHAAVLLADDGTTAAPSTEASGTRRRLNDLSHDDEAGQAALDAALTLLDKTWRNAARAMKAAGVRSSYEASISAPAWKAPSGASVYGSSRGLDLICWIDLPPHTGISGGAIAAIIMGGQVAFVMLLMVPCAFFMRSYRRGLPRRRTVLGRVLAPRVSPDTTLLVTDVQNSTVLWACVSLVHPRLLMLLLPCPALPRAVVLWEGLSVACMDAALQIHHSTIRKVLSANGGYESATEGDSFVVAFADPTSACTFAAACQLALLEQEWPHELLQHPDGAMVLAEPRAAEGTTVGRDVSADRATVAVLHTFFSRIARASYTKRNSALLGRQSTAGPGLVTASRELRGSPAPSRTISFSASGTAPAAPRQAARVAASDAAGPFACGPSREEDSRDEQRTYSRDLHSIKFAVDRAVTWRDSLAALYPMAWSGPPSTSGQHPSAQHAPSPVPRGKDAGSPPDSRIVVFRGLRVRMGLHSGLTDPKQVLFNKVASSYQYLGEFAENARLVGDTAAGGMIVMSGTTFARMRNSEEQRGDQAAGRGAGDVLMIAYAGHHLLKGSCTPNYTDAAVPLLPYVPSVPLLPSQRGMLSPASRGPLLPIAGSIYEPSKGESEYKGGSEYVQVVIGAAGSVPDAAAGEDAGGSRDAAAAAPLVAAVAKDRSARQPVLHTPQPLYQAVPSVLACRLALCARLRSQGVTQLPSLDAPTGCITVAFLKVVGATTLLADLPGPAAHALDQCQRLVCGLLGAGGGYLVEAGDGLVLAAFGSPAGAADWALDCVEGLKRVDWEPELLAHELCEEVVSFGVPQMLTEERTLRRSSRTGDARMGRKGMRQQATTLYRGLRVKDFFDPVAALRIRHHTHGANATRLVGLDIGSASHSLTVASGRLSYRGKVMNRAARIAGVAAPGQVLCSGTLWDMASTEVQVTGGVLGGILLEPMTAVSLGRMPLKGIKEPVDVMQCLRNDDPVMPRPLWTRMHPRGGATHITSWGKFWLAVLGVYSWDGMNPLTPEMWLLPYSKWSGIGMLHPGRFWCHCRMVYLPMSYVYGKRGTCKETPLTAAIRQELYPQAYSSIDWNAARSQCAKEDLYYPHPLVQDPPFGAAATTETCAAAVLSGLSSLSGLSATINITFARSLVGSVLLDDARCGSTTPLGPAAPPNQTALLWLQHPSWLNGLLARWLRGVSQDASLPTAATRYILDVQALPSPQGVPDYDALVRYTWGAGSGPGAQNCTVFSADTSVLPPASIPEVIEDFQDLPESSCALSDAPTGPLHPRTFLLLFYRADALNTLSAAGLWASSRPPDDWEGLLSLLQAHAGAVQRRQRRRRLQQQGSDATGSSESGAAALPRYGLCLTTSPHCGRAGDVLAAMAASVVQPGGAWQGYAYDLAAAPPAADPLVNSTGWRYAAGLLQSLLAYNAPANATPAVTAPSVNGLPADCHAVSPLFTSGDCMLTMEWDAVVPILAAAPALQEAGVLSVAPLPGSLLVMGRGMAGSASSSNGSSSANSSAGLSPCTLTLCAPSVKHDLLYGLYGTYDGQVGNVTDAPQLVGVSWPGQFDPSTNVLSAIASVEAAAVERLLAPPNSTLAAATLAFVEQVLGRQPLVNRAPYSATYGSITEVNYGGTHELWPGVLQALGDVSAVAALYHAAQLQFLTHRFQRQAATDSLRAPFGLASRRDGSPTAADCDRLVRSPWWFALSPDTDGGEGPQAAQAPALLEAERAAVQALEQRGLPAGFARAYLRAVWHALHAPNAAPDVPSATYPNWQRWSLGHAAALLAAGDGGSVGRRRAAAGGEVGVAAVDGALGLLVRTWADAARAAGPGVVRASYEEAISAPAWSASLPDEDGSRRIQGGALAGLIVGCQVGFVILVLVVWALVAQLNRGRPRPRDVLGRVRAPRVSPDTTLIITDVQNSTVLWEGLSVACMDASLQIHHRTIRQLLAHHGGYESATEGDSFIVALVDPASACAFAAACQLALLEQDWPPELLQHPDCAVVLLDARTADLAAGALGLGTLQDSAATAAERASYTSLLSMPSTAHPTSLGGRVRRSITALMPATFQRATLQPSRSGQREPPRHSFSAGAAIPIVRRTSSPTMVVPSPRPLQPPTPSGNGSSGRGDARAGASVDGAAPAPPAGAIWKLGKALMKRGGSPGSQGSGAPAGALGGGTAEAGGDDSRPGPGTATGSTAMLGAASWRDALLALFVEQPAPLAPWEMKLAPTVRGKSTARLPDGRLVAFRGLRVRMGLHSGLTDPKQVVSFGARGGLMQAPDPLLGQGGSDGRPSGGAAPRHASRLFASPTLRREGTTLSRGLRIKVGLDIGGASHTLTAASGRLSYRGKVMNRAARIAGVAAVGQVLCSGTLWEVACDEVLEAGGMPGGLTSEPLAAVSLGCMALKGIKEPIEIMQCVRDGDPMFQW</sequence>
<name>A0A2J7ZXJ8_9CHLO</name>
<dbReference type="Pfam" id="PF13249">
    <property type="entry name" value="SQHop_cyclase_N"/>
    <property type="match status" value="1"/>
</dbReference>
<feature type="compositionally biased region" description="Low complexity" evidence="1">
    <location>
        <begin position="2771"/>
        <end position="2780"/>
    </location>
</feature>
<gene>
    <name evidence="5" type="ORF">TSOC_008805</name>
</gene>
<feature type="compositionally biased region" description="Polar residues" evidence="1">
    <location>
        <begin position="1091"/>
        <end position="1100"/>
    </location>
</feature>
<feature type="region of interest" description="Disordered" evidence="1">
    <location>
        <begin position="2796"/>
        <end position="2837"/>
    </location>
</feature>
<proteinExistence type="predicted"/>